<evidence type="ECO:0000256" key="1">
    <source>
        <dbReference type="ARBA" id="ARBA00004651"/>
    </source>
</evidence>
<dbReference type="InterPro" id="IPR005829">
    <property type="entry name" value="Sugar_transporter_CS"/>
</dbReference>
<protein>
    <submittedName>
        <fullName evidence="11">Putative membrane protein</fullName>
    </submittedName>
</protein>
<dbReference type="SUPFAM" id="SSF103473">
    <property type="entry name" value="MFS general substrate transporter"/>
    <property type="match status" value="1"/>
</dbReference>
<reference evidence="11 12" key="1">
    <citation type="journal article" date="2014" name="BMC Genomics">
        <title>Complete genome sequence of producer of the glycopeptide antibiotic Aculeximycin Kutzneria albida DSM 43870T, a representative of minor genus of Pseudonocardiaceae.</title>
        <authorList>
            <person name="Rebets Y."/>
            <person name="Tokovenko B."/>
            <person name="Lushchyk I."/>
            <person name="Ruckert C."/>
            <person name="Zaburannyi N."/>
            <person name="Bechthold A."/>
            <person name="Kalinowski J."/>
            <person name="Luzhetskyy A."/>
        </authorList>
    </citation>
    <scope>NUCLEOTIDE SEQUENCE [LARGE SCALE GENOMIC DNA]</scope>
    <source>
        <strain evidence="11">DSM 43870</strain>
    </source>
</reference>
<keyword evidence="8 9" id="KW-0472">Membrane</keyword>
<keyword evidence="12" id="KW-1185">Reference proteome</keyword>
<evidence type="ECO:0000256" key="4">
    <source>
        <dbReference type="ARBA" id="ARBA00022475"/>
    </source>
</evidence>
<dbReference type="STRING" id="1449976.KALB_3888"/>
<dbReference type="PROSITE" id="PS00216">
    <property type="entry name" value="SUGAR_TRANSPORT_1"/>
    <property type="match status" value="1"/>
</dbReference>
<organism evidence="11 12">
    <name type="scientific">Kutzneria albida DSM 43870</name>
    <dbReference type="NCBI Taxonomy" id="1449976"/>
    <lineage>
        <taxon>Bacteria</taxon>
        <taxon>Bacillati</taxon>
        <taxon>Actinomycetota</taxon>
        <taxon>Actinomycetes</taxon>
        <taxon>Pseudonocardiales</taxon>
        <taxon>Pseudonocardiaceae</taxon>
        <taxon>Kutzneria</taxon>
    </lineage>
</organism>
<evidence type="ECO:0000313" key="11">
    <source>
        <dbReference type="EMBL" id="AHH97252.1"/>
    </source>
</evidence>
<accession>W5W8L6</accession>
<evidence type="ECO:0000256" key="5">
    <source>
        <dbReference type="ARBA" id="ARBA00022692"/>
    </source>
</evidence>
<evidence type="ECO:0000256" key="2">
    <source>
        <dbReference type="ARBA" id="ARBA00008240"/>
    </source>
</evidence>
<feature type="transmembrane region" description="Helical" evidence="9">
    <location>
        <begin position="401"/>
        <end position="420"/>
    </location>
</feature>
<gene>
    <name evidence="11" type="ORF">KALB_3888</name>
</gene>
<dbReference type="InterPro" id="IPR020846">
    <property type="entry name" value="MFS_dom"/>
</dbReference>
<feature type="transmembrane region" description="Helical" evidence="9">
    <location>
        <begin position="279"/>
        <end position="299"/>
    </location>
</feature>
<keyword evidence="6" id="KW-0769">Symport</keyword>
<evidence type="ECO:0000313" key="12">
    <source>
        <dbReference type="Proteomes" id="UP000019225"/>
    </source>
</evidence>
<dbReference type="PANTHER" id="PTHR43528">
    <property type="entry name" value="ALPHA-KETOGLUTARATE PERMEASE"/>
    <property type="match status" value="1"/>
</dbReference>
<sequence>MPRQSGAEAPDPAQRAVLLGTLAGTVVEWYDFSIYGFLSVVLAQHFFPAGDPTVSLLGAYLSFALAYAVRPIAGVALGRLADSAGRRGVLAGIILLTGFATFAIGLVPGYEQIGIAAPVLIVLLRVLQGVGASGEWTLGTTFLLESSPRARWPVLGSYISLTYYISLTLGTGLAAALSAGMGPAFGTWGWRILFLLTAPMALVGQYIRKRLDETPEFRRIKAERQDEPRLPLLGALRTQWRPILAYIGVSAQQRVAQFALSTFVITALVEAGLGQSGAFLVSTLTYVLSIPLVLIGGRLGRRWGPVFPMALGMGCLAVTAVPTFLLLDSGQFWWTLLAETVFSFGVVVGSGPSAALMISIFRPEVRGAATGLSYNVCTVLFGSTAPLVATWLHGWTGSNLAFAWYTAGISVLGVPALLVCRRYLRVREREPELVEVPG</sequence>
<keyword evidence="7 9" id="KW-1133">Transmembrane helix</keyword>
<dbReference type="GO" id="GO:0015293">
    <property type="term" value="F:symporter activity"/>
    <property type="evidence" value="ECO:0007669"/>
    <property type="project" value="UniProtKB-KW"/>
</dbReference>
<dbReference type="AlphaFoldDB" id="W5W8L6"/>
<evidence type="ECO:0000259" key="10">
    <source>
        <dbReference type="PROSITE" id="PS50850"/>
    </source>
</evidence>
<dbReference type="OrthoDB" id="3959846at2"/>
<comment type="similarity">
    <text evidence="2">Belongs to the major facilitator superfamily. Metabolite:H+ Symporter (MHS) family (TC 2.A.1.6) family.</text>
</comment>
<evidence type="ECO:0000256" key="7">
    <source>
        <dbReference type="ARBA" id="ARBA00022989"/>
    </source>
</evidence>
<feature type="transmembrane region" description="Helical" evidence="9">
    <location>
        <begin position="188"/>
        <end position="207"/>
    </location>
</feature>
<dbReference type="InterPro" id="IPR011701">
    <property type="entry name" value="MFS"/>
</dbReference>
<keyword evidence="4" id="KW-1003">Cell membrane</keyword>
<dbReference type="HOGENOM" id="CLU_001265_39_0_11"/>
<feature type="transmembrane region" description="Helical" evidence="9">
    <location>
        <begin position="113"/>
        <end position="134"/>
    </location>
</feature>
<comment type="subcellular location">
    <subcellularLocation>
        <location evidence="1">Cell membrane</location>
        <topology evidence="1">Multi-pass membrane protein</topology>
    </subcellularLocation>
</comment>
<feature type="transmembrane region" description="Helical" evidence="9">
    <location>
        <begin position="372"/>
        <end position="395"/>
    </location>
</feature>
<evidence type="ECO:0000256" key="3">
    <source>
        <dbReference type="ARBA" id="ARBA00022448"/>
    </source>
</evidence>
<dbReference type="EMBL" id="CP007155">
    <property type="protein sequence ID" value="AHH97252.1"/>
    <property type="molecule type" value="Genomic_DNA"/>
</dbReference>
<dbReference type="PROSITE" id="PS50850">
    <property type="entry name" value="MFS"/>
    <property type="match status" value="1"/>
</dbReference>
<feature type="transmembrane region" description="Helical" evidence="9">
    <location>
        <begin position="333"/>
        <end position="360"/>
    </location>
</feature>
<dbReference type="KEGG" id="kal:KALB_3888"/>
<dbReference type="PANTHER" id="PTHR43528:SF1">
    <property type="entry name" value="ALPHA-KETOGLUTARATE PERMEASE"/>
    <property type="match status" value="1"/>
</dbReference>
<dbReference type="RefSeq" id="WP_158510769.1">
    <property type="nucleotide sequence ID" value="NZ_CP007155.1"/>
</dbReference>
<evidence type="ECO:0000256" key="8">
    <source>
        <dbReference type="ARBA" id="ARBA00023136"/>
    </source>
</evidence>
<dbReference type="Pfam" id="PF07690">
    <property type="entry name" value="MFS_1"/>
    <property type="match status" value="1"/>
</dbReference>
<dbReference type="eggNOG" id="COG0477">
    <property type="taxonomic scope" value="Bacteria"/>
</dbReference>
<evidence type="ECO:0000256" key="9">
    <source>
        <dbReference type="SAM" id="Phobius"/>
    </source>
</evidence>
<dbReference type="Proteomes" id="UP000019225">
    <property type="component" value="Chromosome"/>
</dbReference>
<keyword evidence="3" id="KW-0813">Transport</keyword>
<dbReference type="InterPro" id="IPR036259">
    <property type="entry name" value="MFS_trans_sf"/>
</dbReference>
<feature type="transmembrane region" description="Helical" evidence="9">
    <location>
        <begin position="255"/>
        <end position="273"/>
    </location>
</feature>
<dbReference type="Gene3D" id="1.20.1250.20">
    <property type="entry name" value="MFS general substrate transporter like domains"/>
    <property type="match status" value="1"/>
</dbReference>
<dbReference type="GO" id="GO:0005886">
    <property type="term" value="C:plasma membrane"/>
    <property type="evidence" value="ECO:0007669"/>
    <property type="project" value="UniProtKB-SubCell"/>
</dbReference>
<name>W5W8L6_9PSEU</name>
<feature type="transmembrane region" description="Helical" evidence="9">
    <location>
        <begin position="155"/>
        <end position="176"/>
    </location>
</feature>
<feature type="transmembrane region" description="Helical" evidence="9">
    <location>
        <begin position="306"/>
        <end position="327"/>
    </location>
</feature>
<dbReference type="InterPro" id="IPR051084">
    <property type="entry name" value="H+-coupled_symporters"/>
</dbReference>
<feature type="transmembrane region" description="Helical" evidence="9">
    <location>
        <begin position="89"/>
        <end position="107"/>
    </location>
</feature>
<keyword evidence="5 9" id="KW-0812">Transmembrane</keyword>
<proteinExistence type="inferred from homology"/>
<evidence type="ECO:0000256" key="6">
    <source>
        <dbReference type="ARBA" id="ARBA00022847"/>
    </source>
</evidence>
<feature type="domain" description="Major facilitator superfamily (MFS) profile" evidence="10">
    <location>
        <begin position="17"/>
        <end position="425"/>
    </location>
</feature>
<feature type="transmembrane region" description="Helical" evidence="9">
    <location>
        <begin position="57"/>
        <end position="77"/>
    </location>
</feature>